<protein>
    <submittedName>
        <fullName evidence="6">Exfoliative toxin A/B</fullName>
    </submittedName>
</protein>
<evidence type="ECO:0000313" key="6">
    <source>
        <dbReference type="EMBL" id="MDQ0479336.1"/>
    </source>
</evidence>
<dbReference type="CDD" id="cd09325">
    <property type="entry name" value="TDT_C4-dicarb_trans"/>
    <property type="match status" value="1"/>
</dbReference>
<evidence type="ECO:0000313" key="7">
    <source>
        <dbReference type="Proteomes" id="UP001224418"/>
    </source>
</evidence>
<dbReference type="Gene3D" id="1.50.10.150">
    <property type="entry name" value="Voltage-dependent anion channel"/>
    <property type="match status" value="1"/>
</dbReference>
<comment type="subcellular location">
    <subcellularLocation>
        <location evidence="1">Membrane</location>
        <topology evidence="1">Multi-pass membrane protein</topology>
    </subcellularLocation>
</comment>
<accession>A0ABU0JSX2</accession>
<proteinExistence type="predicted"/>
<name>A0ABU0JSX2_HATLI</name>
<feature type="transmembrane region" description="Helical" evidence="5">
    <location>
        <begin position="244"/>
        <end position="265"/>
    </location>
</feature>
<evidence type="ECO:0000256" key="5">
    <source>
        <dbReference type="SAM" id="Phobius"/>
    </source>
</evidence>
<keyword evidence="2 5" id="KW-0812">Transmembrane</keyword>
<keyword evidence="7" id="KW-1185">Reference proteome</keyword>
<reference evidence="6 7" key="1">
    <citation type="submission" date="2023-07" db="EMBL/GenBank/DDBJ databases">
        <title>Genomic Encyclopedia of Type Strains, Phase IV (KMG-IV): sequencing the most valuable type-strain genomes for metagenomic binning, comparative biology and taxonomic classification.</title>
        <authorList>
            <person name="Goeker M."/>
        </authorList>
    </citation>
    <scope>NUCLEOTIDE SEQUENCE [LARGE SCALE GENOMIC DNA]</scope>
    <source>
        <strain evidence="6 7">DSM 1400</strain>
    </source>
</reference>
<evidence type="ECO:0000256" key="1">
    <source>
        <dbReference type="ARBA" id="ARBA00004141"/>
    </source>
</evidence>
<feature type="transmembrane region" description="Helical" evidence="5">
    <location>
        <begin position="130"/>
        <end position="149"/>
    </location>
</feature>
<dbReference type="EMBL" id="JAUSWN010000007">
    <property type="protein sequence ID" value="MDQ0479336.1"/>
    <property type="molecule type" value="Genomic_DNA"/>
</dbReference>
<feature type="transmembrane region" description="Helical" evidence="5">
    <location>
        <begin position="98"/>
        <end position="118"/>
    </location>
</feature>
<feature type="transmembrane region" description="Helical" evidence="5">
    <location>
        <begin position="187"/>
        <end position="205"/>
    </location>
</feature>
<sequence length="314" mass="35304">MKKLAQRIPVPIAGLMLALATTGNLLLSYGSIYRNIFGSISGLILILLILKIFLDFKGILKDLENPIIASTIPTFTMGVMILTTYIKPYIPLVAKGIWILAIILHCFLIVYFTVKFILKFNIKKVFPSYFIVYVGIAVVSITAPAYKALSFGRVIFWFGFISYLMLLPIVTYRIFCVKQIQEPALPTIIIMAAPPSLCLAGYISSFQEKSIIMIGFLTILSLIMFIVSLLYIPKILRGKFYPSYSALTFPLAITAVAMKQTNVFLIKNNNSIGALKYLVKIQELIAVSIVIYVLIKYFKFMFIKDKVELNKVVS</sequence>
<dbReference type="InterPro" id="IPR038665">
    <property type="entry name" value="Voltage-dep_anion_channel_sf"/>
</dbReference>
<dbReference type="Proteomes" id="UP001224418">
    <property type="component" value="Unassembled WGS sequence"/>
</dbReference>
<gene>
    <name evidence="6" type="ORF">QOZ93_001077</name>
</gene>
<keyword evidence="4 5" id="KW-0472">Membrane</keyword>
<dbReference type="InterPro" id="IPR004695">
    <property type="entry name" value="SLAC1/Mae1/Ssu1/TehA"/>
</dbReference>
<dbReference type="PRINTS" id="PR00342">
    <property type="entry name" value="RHESUSRHD"/>
</dbReference>
<evidence type="ECO:0000256" key="4">
    <source>
        <dbReference type="ARBA" id="ARBA00023136"/>
    </source>
</evidence>
<dbReference type="PANTHER" id="PTHR37955:SF1">
    <property type="entry name" value="DEP DOMAIN-CONTAINING PROTEIN"/>
    <property type="match status" value="1"/>
</dbReference>
<dbReference type="PANTHER" id="PTHR37955">
    <property type="entry name" value="TELLURITE RESISTANCE PROTEIN TEHA"/>
    <property type="match status" value="1"/>
</dbReference>
<dbReference type="Pfam" id="PF03595">
    <property type="entry name" value="SLAC1"/>
    <property type="match status" value="1"/>
</dbReference>
<dbReference type="RefSeq" id="WP_111941384.1">
    <property type="nucleotide sequence ID" value="NZ_BAAACJ010000032.1"/>
</dbReference>
<feature type="transmembrane region" description="Helical" evidence="5">
    <location>
        <begin position="66"/>
        <end position="86"/>
    </location>
</feature>
<comment type="caution">
    <text evidence="6">The sequence shown here is derived from an EMBL/GenBank/DDBJ whole genome shotgun (WGS) entry which is preliminary data.</text>
</comment>
<feature type="transmembrane region" description="Helical" evidence="5">
    <location>
        <begin position="12"/>
        <end position="30"/>
    </location>
</feature>
<feature type="transmembrane region" description="Helical" evidence="5">
    <location>
        <begin position="277"/>
        <end position="295"/>
    </location>
</feature>
<keyword evidence="3 5" id="KW-1133">Transmembrane helix</keyword>
<organism evidence="6 7">
    <name type="scientific">Hathewaya limosa</name>
    <name type="common">Clostridium limosum</name>
    <dbReference type="NCBI Taxonomy" id="1536"/>
    <lineage>
        <taxon>Bacteria</taxon>
        <taxon>Bacillati</taxon>
        <taxon>Bacillota</taxon>
        <taxon>Clostridia</taxon>
        <taxon>Eubacteriales</taxon>
        <taxon>Clostridiaceae</taxon>
        <taxon>Hathewaya</taxon>
    </lineage>
</organism>
<dbReference type="InterPro" id="IPR052951">
    <property type="entry name" value="Tellurite_res_ion_channel"/>
</dbReference>
<feature type="transmembrane region" description="Helical" evidence="5">
    <location>
        <begin position="36"/>
        <end position="54"/>
    </location>
</feature>
<evidence type="ECO:0000256" key="2">
    <source>
        <dbReference type="ARBA" id="ARBA00022692"/>
    </source>
</evidence>
<dbReference type="InterPro" id="IPR002229">
    <property type="entry name" value="RhesusRHD"/>
</dbReference>
<feature type="transmembrane region" description="Helical" evidence="5">
    <location>
        <begin position="155"/>
        <end position="175"/>
    </location>
</feature>
<feature type="transmembrane region" description="Helical" evidence="5">
    <location>
        <begin position="211"/>
        <end position="232"/>
    </location>
</feature>
<evidence type="ECO:0000256" key="3">
    <source>
        <dbReference type="ARBA" id="ARBA00022989"/>
    </source>
</evidence>